<reference evidence="11 12" key="1">
    <citation type="submission" date="2017-08" db="EMBL/GenBank/DDBJ databases">
        <title>Infants hospitalized years apart are colonized by the same room-sourced microbial strains.</title>
        <authorList>
            <person name="Brooks B."/>
            <person name="Olm M.R."/>
            <person name="Firek B.A."/>
            <person name="Baker R."/>
            <person name="Thomas B.C."/>
            <person name="Morowitz M.J."/>
            <person name="Banfield J.F."/>
        </authorList>
    </citation>
    <scope>NUCLEOTIDE SEQUENCE [LARGE SCALE GENOMIC DNA]</scope>
    <source>
        <strain evidence="11">S2_003_000_R2_14</strain>
    </source>
</reference>
<dbReference type="InterPro" id="IPR051909">
    <property type="entry name" value="MFP_Cation_Efflux"/>
</dbReference>
<sequence length="394" mass="42094">MTASTMPPPQLPAQKKKVLVIGVGAVVAAIIVGIVVKNATRPEAAPAAVEHSTPWLEDGVIKYPSAFATREKITFAAAEETMLTPNLYVTGEVTWDARRVAALGARIEGRLRTVNKVEGEDVQAGEVIAELESVELGRAQAEVLKARAREQVAKIDAERERKLADAKVSAERDAQFAQANLEGLTAERVAAEKTVEALGGTVGGELGVLKLKSPIAGRIVEMKTMRGQTVGPTDTVATVADQKHVWVELTVFERDVPGVNEGDKVEIRLPADRQHSYEGTVAHVSEAIDREKRAGTARVQLENPDGRLRSGLSVTAIIHTSGPRDTRLTIPKSAVTRIDGKPTVFVEAGSDAVEPRNIKLGPEDTEDVAVLEGLKAGEKVVTSGVLALKAEVFR</sequence>
<feature type="coiled-coil region" evidence="6">
    <location>
        <begin position="138"/>
        <end position="194"/>
    </location>
</feature>
<dbReference type="Proteomes" id="UP000249061">
    <property type="component" value="Unassembled WGS sequence"/>
</dbReference>
<evidence type="ECO:0000259" key="8">
    <source>
        <dbReference type="Pfam" id="PF25954"/>
    </source>
</evidence>
<dbReference type="FunFam" id="2.40.420.20:FF:000006">
    <property type="entry name" value="RND family efflux transporter MFP subunit"/>
    <property type="match status" value="1"/>
</dbReference>
<dbReference type="GO" id="GO:0022857">
    <property type="term" value="F:transmembrane transporter activity"/>
    <property type="evidence" value="ECO:0007669"/>
    <property type="project" value="InterPro"/>
</dbReference>
<dbReference type="SUPFAM" id="SSF111369">
    <property type="entry name" value="HlyD-like secretion proteins"/>
    <property type="match status" value="1"/>
</dbReference>
<evidence type="ECO:0000256" key="7">
    <source>
        <dbReference type="SAM" id="Phobius"/>
    </source>
</evidence>
<feature type="domain" description="CzcB-like barrel-sandwich hybrid" evidence="9">
    <location>
        <begin position="100"/>
        <end position="241"/>
    </location>
</feature>
<keyword evidence="7" id="KW-1133">Transmembrane helix</keyword>
<feature type="domain" description="CzcB-like C-terminal circularly permuted SH3-like" evidence="10">
    <location>
        <begin position="328"/>
        <end position="389"/>
    </location>
</feature>
<dbReference type="Gene3D" id="1.10.287.470">
    <property type="entry name" value="Helix hairpin bin"/>
    <property type="match status" value="1"/>
</dbReference>
<evidence type="ECO:0000256" key="6">
    <source>
        <dbReference type="SAM" id="Coils"/>
    </source>
</evidence>
<dbReference type="PANTHER" id="PTHR30097:SF16">
    <property type="entry name" value="CATION EFFLUX SYSTEM (CZCB-LIKE)"/>
    <property type="match status" value="1"/>
</dbReference>
<evidence type="ECO:0000313" key="12">
    <source>
        <dbReference type="Proteomes" id="UP000249061"/>
    </source>
</evidence>
<proteinExistence type="inferred from homology"/>
<dbReference type="Pfam" id="PF25975">
    <property type="entry name" value="CzcB_C"/>
    <property type="match status" value="1"/>
</dbReference>
<evidence type="ECO:0000256" key="5">
    <source>
        <dbReference type="ARBA" id="ARBA00058766"/>
    </source>
</evidence>
<evidence type="ECO:0000256" key="3">
    <source>
        <dbReference type="ARBA" id="ARBA00022833"/>
    </source>
</evidence>
<dbReference type="Pfam" id="PF25954">
    <property type="entry name" value="Beta-barrel_RND_2"/>
    <property type="match status" value="1"/>
</dbReference>
<keyword evidence="7" id="KW-0472">Membrane</keyword>
<keyword evidence="3" id="KW-0862">Zinc</keyword>
<keyword evidence="7" id="KW-0812">Transmembrane</keyword>
<dbReference type="EMBL" id="QFQP01000035">
    <property type="protein sequence ID" value="PZR06938.1"/>
    <property type="molecule type" value="Genomic_DNA"/>
</dbReference>
<organism evidence="11 12">
    <name type="scientific">Archangium gephyra</name>
    <dbReference type="NCBI Taxonomy" id="48"/>
    <lineage>
        <taxon>Bacteria</taxon>
        <taxon>Pseudomonadati</taxon>
        <taxon>Myxococcota</taxon>
        <taxon>Myxococcia</taxon>
        <taxon>Myxococcales</taxon>
        <taxon>Cystobacterineae</taxon>
        <taxon>Archangiaceae</taxon>
        <taxon>Archangium</taxon>
    </lineage>
</organism>
<keyword evidence="2" id="KW-0813">Transport</keyword>
<dbReference type="PANTHER" id="PTHR30097">
    <property type="entry name" value="CATION EFFLUX SYSTEM PROTEIN CUSB"/>
    <property type="match status" value="1"/>
</dbReference>
<dbReference type="InterPro" id="IPR058647">
    <property type="entry name" value="BSH_CzcB-like"/>
</dbReference>
<name>A0A2W5UDH2_9BACT</name>
<evidence type="ECO:0000259" key="10">
    <source>
        <dbReference type="Pfam" id="PF25975"/>
    </source>
</evidence>
<comment type="function">
    <text evidence="5">CzcA and CzcB together would act in zinc efflux nearly as effectively as the complete czc efflux system (CzcABC). The CzcB protein is thought to funnel zinc cations to the CzcA transport protein.</text>
</comment>
<accession>A0A2W5UDH2</accession>
<comment type="similarity">
    <text evidence="1">Belongs to the membrane fusion protein (MFP) (TC 8.A.1) family.</text>
</comment>
<evidence type="ECO:0000256" key="4">
    <source>
        <dbReference type="ARBA" id="ARBA00043263"/>
    </source>
</evidence>
<protein>
    <submittedName>
        <fullName evidence="11">Uncharacterized protein</fullName>
    </submittedName>
</protein>
<dbReference type="Gene3D" id="2.40.420.20">
    <property type="match status" value="1"/>
</dbReference>
<evidence type="ECO:0000256" key="2">
    <source>
        <dbReference type="ARBA" id="ARBA00022448"/>
    </source>
</evidence>
<evidence type="ECO:0000313" key="11">
    <source>
        <dbReference type="EMBL" id="PZR06938.1"/>
    </source>
</evidence>
<feature type="transmembrane region" description="Helical" evidence="7">
    <location>
        <begin position="18"/>
        <end position="36"/>
    </location>
</feature>
<dbReference type="NCBIfam" id="TIGR01730">
    <property type="entry name" value="RND_mfp"/>
    <property type="match status" value="1"/>
</dbReference>
<feature type="domain" description="CusB-like beta-barrel" evidence="8">
    <location>
        <begin position="245"/>
        <end position="319"/>
    </location>
</feature>
<dbReference type="FunFam" id="2.40.30.170:FF:000010">
    <property type="entry name" value="Efflux RND transporter periplasmic adaptor subunit"/>
    <property type="match status" value="1"/>
</dbReference>
<dbReference type="AlphaFoldDB" id="A0A2W5UDH2"/>
<evidence type="ECO:0000256" key="1">
    <source>
        <dbReference type="ARBA" id="ARBA00009477"/>
    </source>
</evidence>
<dbReference type="InterPro" id="IPR058649">
    <property type="entry name" value="CzcB_C"/>
</dbReference>
<comment type="caution">
    <text evidence="11">The sequence shown here is derived from an EMBL/GenBank/DDBJ whole genome shotgun (WGS) entry which is preliminary data.</text>
</comment>
<evidence type="ECO:0000259" key="9">
    <source>
        <dbReference type="Pfam" id="PF25973"/>
    </source>
</evidence>
<gene>
    <name evidence="11" type="ORF">DI536_29145</name>
</gene>
<dbReference type="InterPro" id="IPR006143">
    <property type="entry name" value="RND_pump_MFP"/>
</dbReference>
<dbReference type="Pfam" id="PF25973">
    <property type="entry name" value="BSH_CzcB"/>
    <property type="match status" value="1"/>
</dbReference>
<keyword evidence="6" id="KW-0175">Coiled coil</keyword>
<dbReference type="GO" id="GO:0016020">
    <property type="term" value="C:membrane"/>
    <property type="evidence" value="ECO:0007669"/>
    <property type="project" value="InterPro"/>
</dbReference>
<dbReference type="InterPro" id="IPR058792">
    <property type="entry name" value="Beta-barrel_RND_2"/>
</dbReference>
<dbReference type="GO" id="GO:0046686">
    <property type="term" value="P:response to cadmium ion"/>
    <property type="evidence" value="ECO:0007669"/>
    <property type="project" value="UniProtKB-KW"/>
</dbReference>
<keyword evidence="4" id="KW-0105">Cadmium resistance</keyword>
<dbReference type="Gene3D" id="2.40.30.170">
    <property type="match status" value="1"/>
</dbReference>